<comment type="caution">
    <text evidence="3">The sequence shown here is derived from an EMBL/GenBank/DDBJ whole genome shotgun (WGS) entry which is preliminary data.</text>
</comment>
<feature type="transmembrane region" description="Helical" evidence="2">
    <location>
        <begin position="41"/>
        <end position="59"/>
    </location>
</feature>
<keyword evidence="3" id="KW-0378">Hydrolase</keyword>
<feature type="compositionally biased region" description="Basic and acidic residues" evidence="1">
    <location>
        <begin position="165"/>
        <end position="178"/>
    </location>
</feature>
<name>A0A4Y8X0C4_9MICC</name>
<dbReference type="AlphaFoldDB" id="A0A4Y8X0C4"/>
<dbReference type="EMBL" id="JACHMC010000001">
    <property type="protein sequence ID" value="MBB4883718.1"/>
    <property type="molecule type" value="Genomic_DNA"/>
</dbReference>
<feature type="region of interest" description="Disordered" evidence="1">
    <location>
        <begin position="143"/>
        <end position="178"/>
    </location>
</feature>
<evidence type="ECO:0000256" key="2">
    <source>
        <dbReference type="SAM" id="Phobius"/>
    </source>
</evidence>
<dbReference type="GO" id="GO:0006508">
    <property type="term" value="P:proteolysis"/>
    <property type="evidence" value="ECO:0007669"/>
    <property type="project" value="UniProtKB-KW"/>
</dbReference>
<evidence type="ECO:0000256" key="1">
    <source>
        <dbReference type="SAM" id="MobiDB-lite"/>
    </source>
</evidence>
<gene>
    <name evidence="3" type="ORF">BJ976_002069</name>
</gene>
<keyword evidence="2" id="KW-0812">Transmembrane</keyword>
<accession>A0A4Y8X0C4</accession>
<dbReference type="Pfam" id="PF11377">
    <property type="entry name" value="DUF3180"/>
    <property type="match status" value="1"/>
</dbReference>
<organism evidence="3 4">
    <name type="scientific">Micrococcus flavus</name>
    <dbReference type="NCBI Taxonomy" id="384602"/>
    <lineage>
        <taxon>Bacteria</taxon>
        <taxon>Bacillati</taxon>
        <taxon>Actinomycetota</taxon>
        <taxon>Actinomycetes</taxon>
        <taxon>Micrococcales</taxon>
        <taxon>Micrococcaceae</taxon>
        <taxon>Micrococcus</taxon>
    </lineage>
</organism>
<proteinExistence type="predicted"/>
<evidence type="ECO:0000313" key="4">
    <source>
        <dbReference type="Proteomes" id="UP000560081"/>
    </source>
</evidence>
<dbReference type="RefSeq" id="WP_135030519.1">
    <property type="nucleotide sequence ID" value="NZ_BMLA01000004.1"/>
</dbReference>
<dbReference type="OrthoDB" id="3257239at2"/>
<keyword evidence="2" id="KW-0472">Membrane</keyword>
<dbReference type="Proteomes" id="UP000560081">
    <property type="component" value="Unassembled WGS sequence"/>
</dbReference>
<dbReference type="GO" id="GO:0008233">
    <property type="term" value="F:peptidase activity"/>
    <property type="evidence" value="ECO:0007669"/>
    <property type="project" value="UniProtKB-KW"/>
</dbReference>
<keyword evidence="4" id="KW-1185">Reference proteome</keyword>
<feature type="transmembrane region" description="Helical" evidence="2">
    <location>
        <begin position="118"/>
        <end position="135"/>
    </location>
</feature>
<keyword evidence="2" id="KW-1133">Transmembrane helix</keyword>
<keyword evidence="3" id="KW-0645">Protease</keyword>
<feature type="transmembrane region" description="Helical" evidence="2">
    <location>
        <begin position="80"/>
        <end position="98"/>
    </location>
</feature>
<dbReference type="InterPro" id="IPR021517">
    <property type="entry name" value="DUF3180"/>
</dbReference>
<evidence type="ECO:0000313" key="3">
    <source>
        <dbReference type="EMBL" id="MBB4883718.1"/>
    </source>
</evidence>
<protein>
    <submittedName>
        <fullName evidence="3">Regulator of protease activity HflC (Stomatin/prohibitin superfamily)</fullName>
    </submittedName>
</protein>
<sequence>MITLLSWRTPLLAAAAAVLGWLCALASPALGLPAPVMDLAGLVTVAAVGVLCLVLGLRVRRDRERPLAGRMDPIAAARTLVLGQASGLTGAALAGWHVGAGLEVAGRAGLEAPAVLDAGLLVLGGAALLVVGVVVERWCRIPPGEDGEDAGPGQDGRTAGGRNGRRPEAEGGYARARD</sequence>
<reference evidence="3 4" key="1">
    <citation type="submission" date="2020-08" db="EMBL/GenBank/DDBJ databases">
        <title>Sequencing the genomes of 1000 actinobacteria strains.</title>
        <authorList>
            <person name="Klenk H.-P."/>
        </authorList>
    </citation>
    <scope>NUCLEOTIDE SEQUENCE [LARGE SCALE GENOMIC DNA]</scope>
    <source>
        <strain evidence="3 4">DSM 19079</strain>
    </source>
</reference>